<dbReference type="GeneID" id="54291441"/>
<sequence length="415" mass="48267">MDFSTSAKRSWGTDDPTAIVRMYAEYMKPGRWRPQPDIKHLQLPYYAQDESLPPIPTPEEIDDALFSDPRNHFGPGDVKRNVLRVKSVYAVKIGGSTIAQEAENLFFLQEQNVTGLRLPKLYAVFHHQGADPTGRYRRRPQMYPDRSKWKAYYYLIMSYIEGESISEEFWGSIDREAQLKVYRKLGEQVELLRSIKPPHPNYYGRVYDQPLRVDCPYTNYATFEFFGPFHSYEAFFEQMLKTWERRILYHASFSRARGLTLDNVLDSKGMPIFDPEVQKAAVCFLRNVGNKDSVADRSVLTQSDFNAGNIMLVQPKSGPFAYSKRKEEWDVHLVDWERMAWLPAWTEIDRALLYTPACLLGDGFPTWGSLEWTLIAIFAGESSCTFRKAKWYATVDREFLTSQEILKHNRKSSFD</sequence>
<reference evidence="1" key="1">
    <citation type="journal article" date="2020" name="Stud. Mycol.">
        <title>101 Dothideomycetes genomes: a test case for predicting lifestyles and emergence of pathogens.</title>
        <authorList>
            <person name="Haridas S."/>
            <person name="Albert R."/>
            <person name="Binder M."/>
            <person name="Bloem J."/>
            <person name="Labutti K."/>
            <person name="Salamov A."/>
            <person name="Andreopoulos B."/>
            <person name="Baker S."/>
            <person name="Barry K."/>
            <person name="Bills G."/>
            <person name="Bluhm B."/>
            <person name="Cannon C."/>
            <person name="Castanera R."/>
            <person name="Culley D."/>
            <person name="Daum C."/>
            <person name="Ezra D."/>
            <person name="Gonzalez J."/>
            <person name="Henrissat B."/>
            <person name="Kuo A."/>
            <person name="Liang C."/>
            <person name="Lipzen A."/>
            <person name="Lutzoni F."/>
            <person name="Magnuson J."/>
            <person name="Mondo S."/>
            <person name="Nolan M."/>
            <person name="Ohm R."/>
            <person name="Pangilinan J."/>
            <person name="Park H.-J."/>
            <person name="Ramirez L."/>
            <person name="Alfaro M."/>
            <person name="Sun H."/>
            <person name="Tritt A."/>
            <person name="Yoshinaga Y."/>
            <person name="Zwiers L.-H."/>
            <person name="Turgeon B."/>
            <person name="Goodwin S."/>
            <person name="Spatafora J."/>
            <person name="Crous P."/>
            <person name="Grigoriev I."/>
        </authorList>
    </citation>
    <scope>NUCLEOTIDE SEQUENCE</scope>
    <source>
        <strain evidence="1">CBS 175.79</strain>
    </source>
</reference>
<dbReference type="SUPFAM" id="SSF56112">
    <property type="entry name" value="Protein kinase-like (PK-like)"/>
    <property type="match status" value="1"/>
</dbReference>
<gene>
    <name evidence="1" type="ORF">BU24DRAFT_494382</name>
</gene>
<evidence type="ECO:0008006" key="3">
    <source>
        <dbReference type="Google" id="ProtNLM"/>
    </source>
</evidence>
<dbReference type="PANTHER" id="PTHR21310">
    <property type="entry name" value="AMINOGLYCOSIDE PHOSPHOTRANSFERASE-RELATED-RELATED"/>
    <property type="match status" value="1"/>
</dbReference>
<dbReference type="OrthoDB" id="3792302at2759"/>
<dbReference type="Proteomes" id="UP000799778">
    <property type="component" value="Unassembled WGS sequence"/>
</dbReference>
<keyword evidence="2" id="KW-1185">Reference proteome</keyword>
<dbReference type="InterPro" id="IPR051678">
    <property type="entry name" value="AGP_Transferase"/>
</dbReference>
<dbReference type="EMBL" id="ML978071">
    <property type="protein sequence ID" value="KAF2014027.1"/>
    <property type="molecule type" value="Genomic_DNA"/>
</dbReference>
<dbReference type="InterPro" id="IPR011009">
    <property type="entry name" value="Kinase-like_dom_sf"/>
</dbReference>
<dbReference type="PANTHER" id="PTHR21310:SF48">
    <property type="entry name" value="AMINOGLYCOSIDE PHOSPHOTRANSFERASE DOMAIN-CONTAINING PROTEIN"/>
    <property type="match status" value="1"/>
</dbReference>
<evidence type="ECO:0000313" key="1">
    <source>
        <dbReference type="EMBL" id="KAF2014027.1"/>
    </source>
</evidence>
<protein>
    <recommendedName>
        <fullName evidence="3">Aminoglycoside phosphotransferase domain-containing protein</fullName>
    </recommendedName>
</protein>
<dbReference type="AlphaFoldDB" id="A0A6A5XMF8"/>
<evidence type="ECO:0000313" key="2">
    <source>
        <dbReference type="Proteomes" id="UP000799778"/>
    </source>
</evidence>
<proteinExistence type="predicted"/>
<name>A0A6A5XMF8_9PLEO</name>
<organism evidence="1 2">
    <name type="scientific">Aaosphaeria arxii CBS 175.79</name>
    <dbReference type="NCBI Taxonomy" id="1450172"/>
    <lineage>
        <taxon>Eukaryota</taxon>
        <taxon>Fungi</taxon>
        <taxon>Dikarya</taxon>
        <taxon>Ascomycota</taxon>
        <taxon>Pezizomycotina</taxon>
        <taxon>Dothideomycetes</taxon>
        <taxon>Pleosporomycetidae</taxon>
        <taxon>Pleosporales</taxon>
        <taxon>Pleosporales incertae sedis</taxon>
        <taxon>Aaosphaeria</taxon>
    </lineage>
</organism>
<accession>A0A6A5XMF8</accession>
<dbReference type="RefSeq" id="XP_033382366.1">
    <property type="nucleotide sequence ID" value="XM_033534044.1"/>
</dbReference>